<protein>
    <recommendedName>
        <fullName evidence="3">DUF3224 domain-containing protein</fullName>
    </recommendedName>
</protein>
<dbReference type="InterPro" id="IPR023159">
    <property type="entry name" value="SO1590-like_sf"/>
</dbReference>
<proteinExistence type="predicted"/>
<dbReference type="Gene3D" id="2.40.350.10">
    <property type="entry name" value="SO1590-like"/>
    <property type="match status" value="1"/>
</dbReference>
<keyword evidence="2" id="KW-1185">Reference proteome</keyword>
<evidence type="ECO:0000313" key="2">
    <source>
        <dbReference type="Proteomes" id="UP000635387"/>
    </source>
</evidence>
<dbReference type="EMBL" id="BNAY01000003">
    <property type="protein sequence ID" value="GHH14682.1"/>
    <property type="molecule type" value="Genomic_DNA"/>
</dbReference>
<reference evidence="2" key="1">
    <citation type="journal article" date="2019" name="Int. J. Syst. Evol. Microbiol.">
        <title>The Global Catalogue of Microorganisms (GCM) 10K type strain sequencing project: providing services to taxonomists for standard genome sequencing and annotation.</title>
        <authorList>
            <consortium name="The Broad Institute Genomics Platform"/>
            <consortium name="The Broad Institute Genome Sequencing Center for Infectious Disease"/>
            <person name="Wu L."/>
            <person name="Ma J."/>
        </authorList>
    </citation>
    <scope>NUCLEOTIDE SEQUENCE [LARGE SCALE GENOMIC DNA]</scope>
    <source>
        <strain evidence="2">CGMCC 4.7683</strain>
    </source>
</reference>
<organism evidence="1 2">
    <name type="scientific">Amycolatopsis oliviviridis</name>
    <dbReference type="NCBI Taxonomy" id="1471590"/>
    <lineage>
        <taxon>Bacteria</taxon>
        <taxon>Bacillati</taxon>
        <taxon>Actinomycetota</taxon>
        <taxon>Actinomycetes</taxon>
        <taxon>Pseudonocardiales</taxon>
        <taxon>Pseudonocardiaceae</taxon>
        <taxon>Amycolatopsis</taxon>
    </lineage>
</organism>
<accession>A0ABQ3LLC3</accession>
<sequence>MTGRLGAMTNTATASFTVDGWDPQSTEKPEGTEFSRVLLTKTFTGAVEGTSAVEMLAAVNETSSAYVAFERLAVSVDGRKGGFVLHHSAGENGHHLIVLPGSGHGELAGITGTAEIVQDDEGNHTFTLTYEL</sequence>
<dbReference type="Proteomes" id="UP000635387">
    <property type="component" value="Unassembled WGS sequence"/>
</dbReference>
<dbReference type="InterPro" id="IPR021607">
    <property type="entry name" value="DUF3224"/>
</dbReference>
<name>A0ABQ3LLC3_9PSEU</name>
<gene>
    <name evidence="1" type="ORF">GCM10017790_28280</name>
</gene>
<evidence type="ECO:0000313" key="1">
    <source>
        <dbReference type="EMBL" id="GHH14682.1"/>
    </source>
</evidence>
<evidence type="ECO:0008006" key="3">
    <source>
        <dbReference type="Google" id="ProtNLM"/>
    </source>
</evidence>
<dbReference type="SUPFAM" id="SSF159238">
    <property type="entry name" value="SO1590-like"/>
    <property type="match status" value="1"/>
</dbReference>
<dbReference type="Pfam" id="PF11528">
    <property type="entry name" value="DUF3224"/>
    <property type="match status" value="1"/>
</dbReference>
<comment type="caution">
    <text evidence="1">The sequence shown here is derived from an EMBL/GenBank/DDBJ whole genome shotgun (WGS) entry which is preliminary data.</text>
</comment>